<feature type="domain" description="Bacterial toxin 46" evidence="1">
    <location>
        <begin position="12"/>
        <end position="49"/>
    </location>
</feature>
<dbReference type="AlphaFoldDB" id="A0A563DAZ5"/>
<sequence length="56" mass="6254">MNEIKTVIQEKIIIEQNVEGLKSTSAPINDTWSLKDKSIPTEGGGSQIYIPKIRLK</sequence>
<protein>
    <recommendedName>
        <fullName evidence="1">Bacterial toxin 46 domain-containing protein</fullName>
    </recommendedName>
</protein>
<comment type="caution">
    <text evidence="2">The sequence shown here is derived from an EMBL/GenBank/DDBJ whole genome shotgun (WGS) entry which is preliminary data.</text>
</comment>
<dbReference type="OrthoDB" id="603587at2"/>
<evidence type="ECO:0000313" key="3">
    <source>
        <dbReference type="Proteomes" id="UP000319499"/>
    </source>
</evidence>
<dbReference type="InterPro" id="IPR028238">
    <property type="entry name" value="Ntox46"/>
</dbReference>
<gene>
    <name evidence="2" type="ORF">ETU09_07455</name>
</gene>
<proteinExistence type="predicted"/>
<dbReference type="EMBL" id="SELH01000022">
    <property type="protein sequence ID" value="TWP27488.1"/>
    <property type="molecule type" value="Genomic_DNA"/>
</dbReference>
<organism evidence="2 3">
    <name type="scientific">Apibacter muscae</name>
    <dbReference type="NCBI Taxonomy" id="2509004"/>
    <lineage>
        <taxon>Bacteria</taxon>
        <taxon>Pseudomonadati</taxon>
        <taxon>Bacteroidota</taxon>
        <taxon>Flavobacteriia</taxon>
        <taxon>Flavobacteriales</taxon>
        <taxon>Weeksellaceae</taxon>
        <taxon>Apibacter</taxon>
    </lineage>
</organism>
<name>A0A563DAZ5_9FLAO</name>
<dbReference type="Pfam" id="PF15538">
    <property type="entry name" value="Ntox46"/>
    <property type="match status" value="1"/>
</dbReference>
<reference evidence="2 3" key="1">
    <citation type="submission" date="2019-02" db="EMBL/GenBank/DDBJ databases">
        <title>Apibacter muscae sp. nov.: a novel member of the house fly microbiota.</title>
        <authorList>
            <person name="Park R."/>
        </authorList>
    </citation>
    <scope>NUCLEOTIDE SEQUENCE [LARGE SCALE GENOMIC DNA]</scope>
    <source>
        <strain evidence="2 3">AL1</strain>
    </source>
</reference>
<evidence type="ECO:0000313" key="2">
    <source>
        <dbReference type="EMBL" id="TWP27488.1"/>
    </source>
</evidence>
<dbReference type="Proteomes" id="UP000319499">
    <property type="component" value="Unassembled WGS sequence"/>
</dbReference>
<evidence type="ECO:0000259" key="1">
    <source>
        <dbReference type="Pfam" id="PF15538"/>
    </source>
</evidence>
<accession>A0A563DAZ5</accession>
<keyword evidence="3" id="KW-1185">Reference proteome</keyword>
<dbReference type="RefSeq" id="WP_146292885.1">
    <property type="nucleotide sequence ID" value="NZ_SELH01000022.1"/>
</dbReference>